<evidence type="ECO:0000256" key="1">
    <source>
        <dbReference type="SAM" id="Phobius"/>
    </source>
</evidence>
<evidence type="ECO:0000313" key="5">
    <source>
        <dbReference type="Proteomes" id="UP000265354"/>
    </source>
</evidence>
<dbReference type="RefSeq" id="WP_109296934.1">
    <property type="nucleotide sequence ID" value="NZ_BGZL01000012.1"/>
</dbReference>
<dbReference type="KEGG" id="sspo:DDQ41_27855"/>
<feature type="transmembrane region" description="Helical" evidence="1">
    <location>
        <begin position="152"/>
        <end position="175"/>
    </location>
</feature>
<feature type="transmembrane region" description="Helical" evidence="1">
    <location>
        <begin position="121"/>
        <end position="140"/>
    </location>
</feature>
<keyword evidence="4" id="KW-1185">Reference proteome</keyword>
<reference evidence="2 4" key="1">
    <citation type="submission" date="2018-05" db="EMBL/GenBank/DDBJ databases">
        <title>Complete genome sequence of the Type Strain of Streptomyces spongiicola HNM0071, the producer of staurosporine.</title>
        <authorList>
            <person name="Zhou S."/>
            <person name="Huang X."/>
        </authorList>
    </citation>
    <scope>NUCLEOTIDE SEQUENCE [LARGE SCALE GENOMIC DNA]</scope>
    <source>
        <strain evidence="2 4">HNM0071</strain>
    </source>
</reference>
<evidence type="ECO:0000313" key="2">
    <source>
        <dbReference type="EMBL" id="AWK12100.1"/>
    </source>
</evidence>
<dbReference type="EMBL" id="BGZL01000012">
    <property type="protein sequence ID" value="GBQ02686.1"/>
    <property type="molecule type" value="Genomic_DNA"/>
</dbReference>
<name>A0A2S1Z6Z8_9ACTN</name>
<dbReference type="Proteomes" id="UP000245051">
    <property type="component" value="Chromosome"/>
</dbReference>
<dbReference type="AlphaFoldDB" id="A0A2S1Z6Z8"/>
<dbReference type="OrthoDB" id="2955631at2"/>
<feature type="transmembrane region" description="Helical" evidence="1">
    <location>
        <begin position="20"/>
        <end position="42"/>
    </location>
</feature>
<dbReference type="Proteomes" id="UP000265354">
    <property type="component" value="Unassembled WGS sequence"/>
</dbReference>
<proteinExistence type="predicted"/>
<dbReference type="EMBL" id="CP029254">
    <property type="protein sequence ID" value="AWK12100.1"/>
    <property type="molecule type" value="Genomic_DNA"/>
</dbReference>
<gene>
    <name evidence="2" type="ORF">DDQ41_27855</name>
    <name evidence="3" type="ORF">SSP531S_41480</name>
</gene>
<accession>A0A2S1Z6Z8</accession>
<keyword evidence="1" id="KW-0472">Membrane</keyword>
<feature type="transmembrane region" description="Helical" evidence="1">
    <location>
        <begin position="75"/>
        <end position="100"/>
    </location>
</feature>
<reference evidence="3 5" key="2">
    <citation type="submission" date="2018-07" db="EMBL/GenBank/DDBJ databases">
        <title>Whole Genome Shotgun Sequence of Streptomyces spongiicola strain 531S.</title>
        <authorList>
            <person name="Dohra H."/>
            <person name="Kodani S."/>
        </authorList>
    </citation>
    <scope>NUCLEOTIDE SEQUENCE [LARGE SCALE GENOMIC DNA]</scope>
    <source>
        <strain evidence="3 5">531S</strain>
    </source>
</reference>
<evidence type="ECO:0000313" key="3">
    <source>
        <dbReference type="EMBL" id="GBQ02686.1"/>
    </source>
</evidence>
<keyword evidence="1" id="KW-1133">Transmembrane helix</keyword>
<evidence type="ECO:0000313" key="4">
    <source>
        <dbReference type="Proteomes" id="UP000245051"/>
    </source>
</evidence>
<dbReference type="InterPro" id="IPR018723">
    <property type="entry name" value="DUF2254_membrane"/>
</dbReference>
<organism evidence="3 5">
    <name type="scientific">Streptomyces spongiicola</name>
    <dbReference type="NCBI Taxonomy" id="1690221"/>
    <lineage>
        <taxon>Bacteria</taxon>
        <taxon>Bacillati</taxon>
        <taxon>Actinomycetota</taxon>
        <taxon>Actinomycetes</taxon>
        <taxon>Kitasatosporales</taxon>
        <taxon>Streptomycetaceae</taxon>
        <taxon>Streptomyces</taxon>
    </lineage>
</organism>
<keyword evidence="1" id="KW-0812">Transmembrane</keyword>
<dbReference type="Pfam" id="PF10011">
    <property type="entry name" value="DUF2254"/>
    <property type="match status" value="1"/>
</dbReference>
<sequence>MRRELRHRRPRALSPLREHLRDTFWFAPTAALVLVCLLWFAADSVDAAIVETLRQSGDVQGIRDLMGIAEDTRTIITTVSAAMMTFIGVVFSISLVAVQMAAGNLTPRIVRIFIRSRISKLTFSVFLATFLLSLLVLTSYDSEADPRDVTTVPLVQSALTVVMVGLSLVLFIAYVTQTLQLMKIGPVVERINKESLGGLARMPDQGPDEVPLAPEIARTSHQGDAGVLRDVHIARLVRVARRNGVVLRLIPRIGDHVVPGTPVLAVHGSRVPARSALRYSVSIGIERTFHQDLGFGLRQLSDIALRALSPAVNDPTTAVQCLDRIVEFLAAVAARPLGAVHHRDRNGAVRLVQDVPGWTDLVDLGLTEIRRCAPASPQVSRRMLAGIDDLLRLVPDDRRTPLVRHRELLVQAVERALPEAAERAFALRPDRQGIG</sequence>
<protein>
    <submittedName>
        <fullName evidence="3">DUF2254 domain-containing protein</fullName>
    </submittedName>
</protein>